<comment type="function">
    <text evidence="9">Catalyzes an amino-pyrimidine hydrolysis reaction at the C5' of the pyrimidine moiety of thiamine compounds, a reaction that is part of a thiamine salvage pathway.</text>
</comment>
<dbReference type="PANTHER" id="PTHR43198">
    <property type="entry name" value="BIFUNCTIONAL TH2 PROTEIN"/>
    <property type="match status" value="1"/>
</dbReference>
<evidence type="ECO:0000256" key="1">
    <source>
        <dbReference type="ARBA" id="ARBA00001881"/>
    </source>
</evidence>
<feature type="domain" description="Thiaminase-2/PQQC" evidence="10">
    <location>
        <begin position="10"/>
        <end position="214"/>
    </location>
</feature>
<dbReference type="PANTHER" id="PTHR43198:SF2">
    <property type="entry name" value="SI:CH1073-67J19.1-RELATED"/>
    <property type="match status" value="1"/>
</dbReference>
<keyword evidence="9" id="KW-0378">Hydrolase</keyword>
<gene>
    <name evidence="11" type="primary">tenA</name>
    <name evidence="11" type="ORF">D9X91_18510</name>
</gene>
<evidence type="ECO:0000256" key="8">
    <source>
        <dbReference type="ARBA" id="ARBA00048337"/>
    </source>
</evidence>
<dbReference type="RefSeq" id="WP_121682132.1">
    <property type="nucleotide sequence ID" value="NZ_RCVZ01000016.1"/>
</dbReference>
<dbReference type="OrthoDB" id="34166at2"/>
<protein>
    <recommendedName>
        <fullName evidence="6 9">Aminopyrimidine aminohydrolase</fullName>
        <ecNumber evidence="5 9">3.5.99.2</ecNumber>
    </recommendedName>
</protein>
<evidence type="ECO:0000256" key="3">
    <source>
        <dbReference type="ARBA" id="ARBA00010264"/>
    </source>
</evidence>
<comment type="catalytic activity">
    <reaction evidence="8 9">
        <text>thiamine + H2O = 5-(2-hydroxyethyl)-4-methylthiazole + 4-amino-5-hydroxymethyl-2-methylpyrimidine + H(+)</text>
        <dbReference type="Rhea" id="RHEA:17509"/>
        <dbReference type="ChEBI" id="CHEBI:15377"/>
        <dbReference type="ChEBI" id="CHEBI:15378"/>
        <dbReference type="ChEBI" id="CHEBI:16892"/>
        <dbReference type="ChEBI" id="CHEBI:17957"/>
        <dbReference type="ChEBI" id="CHEBI:18385"/>
        <dbReference type="EC" id="3.5.99.2"/>
    </reaction>
</comment>
<comment type="catalytic activity">
    <reaction evidence="1 9">
        <text>4-amino-5-aminomethyl-2-methylpyrimidine + H2O = 4-amino-5-hydroxymethyl-2-methylpyrimidine + NH4(+)</text>
        <dbReference type="Rhea" id="RHEA:31799"/>
        <dbReference type="ChEBI" id="CHEBI:15377"/>
        <dbReference type="ChEBI" id="CHEBI:16892"/>
        <dbReference type="ChEBI" id="CHEBI:28938"/>
        <dbReference type="ChEBI" id="CHEBI:63416"/>
        <dbReference type="EC" id="3.5.99.2"/>
    </reaction>
</comment>
<dbReference type="GO" id="GO:0050334">
    <property type="term" value="F:thiaminase activity"/>
    <property type="evidence" value="ECO:0007669"/>
    <property type="project" value="UniProtKB-EC"/>
</dbReference>
<dbReference type="Gene3D" id="1.20.910.10">
    <property type="entry name" value="Heme oxygenase-like"/>
    <property type="match status" value="1"/>
</dbReference>
<dbReference type="SUPFAM" id="SSF48613">
    <property type="entry name" value="Heme oxygenase-like"/>
    <property type="match status" value="1"/>
</dbReference>
<keyword evidence="12" id="KW-1185">Reference proteome</keyword>
<comment type="pathway">
    <text evidence="2 9">Cofactor biosynthesis; thiamine diphosphate biosynthesis.</text>
</comment>
<dbReference type="InterPro" id="IPR050967">
    <property type="entry name" value="Thiamine_Salvage_TenA"/>
</dbReference>
<comment type="subunit">
    <text evidence="4">Homotetramer.</text>
</comment>
<dbReference type="Proteomes" id="UP000276770">
    <property type="component" value="Unassembled WGS sequence"/>
</dbReference>
<dbReference type="EMBL" id="RCVZ01000016">
    <property type="protein sequence ID" value="RLQ93224.1"/>
    <property type="molecule type" value="Genomic_DNA"/>
</dbReference>
<dbReference type="Pfam" id="PF03070">
    <property type="entry name" value="TENA_THI-4"/>
    <property type="match status" value="1"/>
</dbReference>
<dbReference type="InterPro" id="IPR027574">
    <property type="entry name" value="Thiaminase_II"/>
</dbReference>
<dbReference type="UniPathway" id="UPA00060"/>
<dbReference type="InterPro" id="IPR004305">
    <property type="entry name" value="Thiaminase-2/PQQC"/>
</dbReference>
<dbReference type="InterPro" id="IPR016084">
    <property type="entry name" value="Haem_Oase-like_multi-hlx"/>
</dbReference>
<evidence type="ECO:0000256" key="7">
    <source>
        <dbReference type="ARBA" id="ARBA00022977"/>
    </source>
</evidence>
<keyword evidence="7 9" id="KW-0784">Thiamine biosynthesis</keyword>
<proteinExistence type="inferred from homology"/>
<dbReference type="AlphaFoldDB" id="A0A3L7JSD2"/>
<reference evidence="11 12" key="1">
    <citation type="submission" date="2018-10" db="EMBL/GenBank/DDBJ databases">
        <title>Falsibacillus sp. genome draft.</title>
        <authorList>
            <person name="Shi S."/>
        </authorList>
    </citation>
    <scope>NUCLEOTIDE SEQUENCE [LARGE SCALE GENOMIC DNA]</scope>
    <source>
        <strain evidence="11 12">GY 10110</strain>
    </source>
</reference>
<evidence type="ECO:0000256" key="9">
    <source>
        <dbReference type="RuleBase" id="RU363093"/>
    </source>
</evidence>
<evidence type="ECO:0000256" key="2">
    <source>
        <dbReference type="ARBA" id="ARBA00004948"/>
    </source>
</evidence>
<evidence type="ECO:0000256" key="4">
    <source>
        <dbReference type="ARBA" id="ARBA00011881"/>
    </source>
</evidence>
<comment type="caution">
    <text evidence="11">The sequence shown here is derived from an EMBL/GenBank/DDBJ whole genome shotgun (WGS) entry which is preliminary data.</text>
</comment>
<accession>A0A3L7JSD2</accession>
<organism evidence="11 12">
    <name type="scientific">Falsibacillus albus</name>
    <dbReference type="NCBI Taxonomy" id="2478915"/>
    <lineage>
        <taxon>Bacteria</taxon>
        <taxon>Bacillati</taxon>
        <taxon>Bacillota</taxon>
        <taxon>Bacilli</taxon>
        <taxon>Bacillales</taxon>
        <taxon>Bacillaceae</taxon>
        <taxon>Falsibacillus</taxon>
    </lineage>
</organism>
<evidence type="ECO:0000313" key="12">
    <source>
        <dbReference type="Proteomes" id="UP000276770"/>
    </source>
</evidence>
<dbReference type="CDD" id="cd19364">
    <property type="entry name" value="TenA_C_BsTenA-like"/>
    <property type="match status" value="1"/>
</dbReference>
<dbReference type="GO" id="GO:0005829">
    <property type="term" value="C:cytosol"/>
    <property type="evidence" value="ECO:0007669"/>
    <property type="project" value="TreeGrafter"/>
</dbReference>
<evidence type="ECO:0000313" key="11">
    <source>
        <dbReference type="EMBL" id="RLQ93224.1"/>
    </source>
</evidence>
<evidence type="ECO:0000256" key="5">
    <source>
        <dbReference type="ARBA" id="ARBA00012684"/>
    </source>
</evidence>
<evidence type="ECO:0000256" key="6">
    <source>
        <dbReference type="ARBA" id="ARBA00013647"/>
    </source>
</evidence>
<dbReference type="GO" id="GO:0009228">
    <property type="term" value="P:thiamine biosynthetic process"/>
    <property type="evidence" value="ECO:0007669"/>
    <property type="project" value="UniProtKB-KW"/>
</dbReference>
<evidence type="ECO:0000259" key="10">
    <source>
        <dbReference type="Pfam" id="PF03070"/>
    </source>
</evidence>
<comment type="similarity">
    <text evidence="3 9">Belongs to the TenA family.</text>
</comment>
<dbReference type="EC" id="3.5.99.2" evidence="5 9"/>
<sequence length="230" mass="26851">MTFTQECRREANEVWEASFHHPFVKELGDGGLSLDRFRYYVMQDAYYLRHFAKVQAFGAAKAPDLHTTSRLAVHAQGTAEAELSLHEKFSALLGITAEEKEAFQPAPTAYAYTSHMYRAACLGGLGEIIAALLPCYWLYYEIGERLKDCRPEEPIYQEWIGTYGGEWFRALVEEQIERLDEIAEKSTEQQRQQMKELFMISSQYELRFWEMAYRHENWSDLSESMLKEEL</sequence>
<name>A0A3L7JSD2_9BACI</name>
<dbReference type="NCBIfam" id="TIGR04306">
    <property type="entry name" value="salvage_TenA"/>
    <property type="match status" value="1"/>
</dbReference>
<dbReference type="GO" id="GO:0009229">
    <property type="term" value="P:thiamine diphosphate biosynthetic process"/>
    <property type="evidence" value="ECO:0007669"/>
    <property type="project" value="UniProtKB-UniPathway"/>
</dbReference>